<evidence type="ECO:0000256" key="4">
    <source>
        <dbReference type="PROSITE-ProRule" id="PRU00175"/>
    </source>
</evidence>
<accession>A0A218WHD4</accession>
<evidence type="ECO:0000313" key="8">
    <source>
        <dbReference type="Proteomes" id="UP000197138"/>
    </source>
</evidence>
<dbReference type="Proteomes" id="UP000233551">
    <property type="component" value="Unassembled WGS sequence"/>
</dbReference>
<dbReference type="PROSITE" id="PS50089">
    <property type="entry name" value="ZF_RING_2"/>
    <property type="match status" value="1"/>
</dbReference>
<dbReference type="Proteomes" id="UP000197138">
    <property type="component" value="Unassembled WGS sequence"/>
</dbReference>
<evidence type="ECO:0000256" key="2">
    <source>
        <dbReference type="ARBA" id="ARBA00022771"/>
    </source>
</evidence>
<evidence type="ECO:0000313" key="7">
    <source>
        <dbReference type="EMBL" id="PKI64395.1"/>
    </source>
</evidence>
<dbReference type="PANTHER" id="PTHR45969">
    <property type="entry name" value="RING ZINC FINGER PROTEIN-RELATED"/>
    <property type="match status" value="1"/>
</dbReference>
<dbReference type="GO" id="GO:0061630">
    <property type="term" value="F:ubiquitin protein ligase activity"/>
    <property type="evidence" value="ECO:0007669"/>
    <property type="project" value="TreeGrafter"/>
</dbReference>
<dbReference type="InterPro" id="IPR001841">
    <property type="entry name" value="Znf_RING"/>
</dbReference>
<sequence length="193" mass="20809">MGLTFPSLAMSMAKGLTFVPLKALLRHLVYVFLATLARSGFLRLRQGGGEEEEESLDQSSNMVLVMDGSSPLLVHVRVVTAMIKKRVPVVEYGDLLERNAGGTTGGAEEVRCAVCLSGLLKKDEIRELRNCGHVFHRQCLDSWVDLDHVTCPLCRSLLLPPSSKMGVARTPATSSTVLAACPSRQRGGDTATG</sequence>
<dbReference type="Gene3D" id="3.30.40.10">
    <property type="entry name" value="Zinc/RING finger domain, C3HC4 (zinc finger)"/>
    <property type="match status" value="1"/>
</dbReference>
<proteinExistence type="predicted"/>
<dbReference type="AlphaFoldDB" id="A0A218WHD4"/>
<reference evidence="8" key="1">
    <citation type="journal article" date="2017" name="Plant J.">
        <title>The pomegranate (Punica granatum L.) genome and the genomics of punicalagin biosynthesis.</title>
        <authorList>
            <person name="Qin G."/>
            <person name="Xu C."/>
            <person name="Ming R."/>
            <person name="Tang H."/>
            <person name="Guyot R."/>
            <person name="Kramer E.M."/>
            <person name="Hu Y."/>
            <person name="Yi X."/>
            <person name="Qi Y."/>
            <person name="Xu X."/>
            <person name="Gao Z."/>
            <person name="Pan H."/>
            <person name="Jian J."/>
            <person name="Tian Y."/>
            <person name="Yue Z."/>
            <person name="Xu Y."/>
        </authorList>
    </citation>
    <scope>NUCLEOTIDE SEQUENCE [LARGE SCALE GENOMIC DNA]</scope>
    <source>
        <strain evidence="8">cv. Dabenzi</strain>
    </source>
</reference>
<keyword evidence="1" id="KW-0479">Metal-binding</keyword>
<dbReference type="Pfam" id="PF13639">
    <property type="entry name" value="zf-RING_2"/>
    <property type="match status" value="1"/>
</dbReference>
<dbReference type="InterPro" id="IPR013083">
    <property type="entry name" value="Znf_RING/FYVE/PHD"/>
</dbReference>
<dbReference type="EMBL" id="MTKT01004293">
    <property type="protein sequence ID" value="OWM72237.1"/>
    <property type="molecule type" value="Genomic_DNA"/>
</dbReference>
<feature type="domain" description="RING-type" evidence="5">
    <location>
        <begin position="112"/>
        <end position="155"/>
    </location>
</feature>
<evidence type="ECO:0000259" key="5">
    <source>
        <dbReference type="PROSITE" id="PS50089"/>
    </source>
</evidence>
<dbReference type="SUPFAM" id="SSF57850">
    <property type="entry name" value="RING/U-box"/>
    <property type="match status" value="1"/>
</dbReference>
<keyword evidence="3" id="KW-0862">Zinc</keyword>
<evidence type="ECO:0000313" key="9">
    <source>
        <dbReference type="Proteomes" id="UP000233551"/>
    </source>
</evidence>
<dbReference type="PANTHER" id="PTHR45969:SF81">
    <property type="entry name" value="OS08G0157400 PROTEIN"/>
    <property type="match status" value="1"/>
</dbReference>
<reference evidence="7 9" key="3">
    <citation type="submission" date="2017-11" db="EMBL/GenBank/DDBJ databases">
        <title>De-novo sequencing of pomegranate (Punica granatum L.) genome.</title>
        <authorList>
            <person name="Akparov Z."/>
            <person name="Amiraslanov A."/>
            <person name="Hajiyeva S."/>
            <person name="Abbasov M."/>
            <person name="Kaur K."/>
            <person name="Hamwieh A."/>
            <person name="Solovyev V."/>
            <person name="Salamov A."/>
            <person name="Braich B."/>
            <person name="Kosarev P."/>
            <person name="Mahmoud A."/>
            <person name="Hajiyev E."/>
            <person name="Babayeva S."/>
            <person name="Izzatullayeva V."/>
            <person name="Mammadov A."/>
            <person name="Mammadov A."/>
            <person name="Sharifova S."/>
            <person name="Ojaghi J."/>
            <person name="Eynullazada K."/>
            <person name="Bayramov B."/>
            <person name="Abdulazimova A."/>
            <person name="Shahmuradov I."/>
        </authorList>
    </citation>
    <scope>NUCLEOTIDE SEQUENCE [LARGE SCALE GENOMIC DNA]</scope>
    <source>
        <strain evidence="7">AG2017</strain>
        <strain evidence="9">cv. AG2017</strain>
        <tissue evidence="7">Leaf</tissue>
    </source>
</reference>
<evidence type="ECO:0000313" key="6">
    <source>
        <dbReference type="EMBL" id="OWM72237.1"/>
    </source>
</evidence>
<keyword evidence="9" id="KW-1185">Reference proteome</keyword>
<protein>
    <recommendedName>
        <fullName evidence="5">RING-type domain-containing protein</fullName>
    </recommendedName>
</protein>
<dbReference type="SMART" id="SM00184">
    <property type="entry name" value="RING"/>
    <property type="match status" value="1"/>
</dbReference>
<comment type="caution">
    <text evidence="6">The sequence shown here is derived from an EMBL/GenBank/DDBJ whole genome shotgun (WGS) entry which is preliminary data.</text>
</comment>
<dbReference type="GeneID" id="116210566"/>
<dbReference type="GO" id="GO:0008270">
    <property type="term" value="F:zinc ion binding"/>
    <property type="evidence" value="ECO:0007669"/>
    <property type="project" value="UniProtKB-KW"/>
</dbReference>
<gene>
    <name evidence="6" type="ORF">CDL15_Pgr018122</name>
    <name evidence="7" type="ORF">CRG98_015255</name>
</gene>
<dbReference type="GO" id="GO:0016567">
    <property type="term" value="P:protein ubiquitination"/>
    <property type="evidence" value="ECO:0007669"/>
    <property type="project" value="TreeGrafter"/>
</dbReference>
<reference evidence="6" key="2">
    <citation type="submission" date="2017-06" db="EMBL/GenBank/DDBJ databases">
        <title>The pomegranate genome and the genomics of punicalagin biosynthesis.</title>
        <authorList>
            <person name="Xu C."/>
        </authorList>
    </citation>
    <scope>NUCLEOTIDE SEQUENCE [LARGE SCALE GENOMIC DNA]</scope>
    <source>
        <tissue evidence="6">Fresh leaf</tissue>
    </source>
</reference>
<dbReference type="OrthoDB" id="8062037at2759"/>
<dbReference type="EMBL" id="PGOL01000824">
    <property type="protein sequence ID" value="PKI64395.1"/>
    <property type="molecule type" value="Genomic_DNA"/>
</dbReference>
<dbReference type="STRING" id="22663.A0A218WHD4"/>
<evidence type="ECO:0000256" key="1">
    <source>
        <dbReference type="ARBA" id="ARBA00022723"/>
    </source>
</evidence>
<name>A0A218WHD4_PUNGR</name>
<keyword evidence="2 4" id="KW-0863">Zinc-finger</keyword>
<organism evidence="6 8">
    <name type="scientific">Punica granatum</name>
    <name type="common">Pomegranate</name>
    <dbReference type="NCBI Taxonomy" id="22663"/>
    <lineage>
        <taxon>Eukaryota</taxon>
        <taxon>Viridiplantae</taxon>
        <taxon>Streptophyta</taxon>
        <taxon>Embryophyta</taxon>
        <taxon>Tracheophyta</taxon>
        <taxon>Spermatophyta</taxon>
        <taxon>Magnoliopsida</taxon>
        <taxon>eudicotyledons</taxon>
        <taxon>Gunneridae</taxon>
        <taxon>Pentapetalae</taxon>
        <taxon>rosids</taxon>
        <taxon>malvids</taxon>
        <taxon>Myrtales</taxon>
        <taxon>Lythraceae</taxon>
        <taxon>Punica</taxon>
    </lineage>
</organism>
<evidence type="ECO:0000256" key="3">
    <source>
        <dbReference type="ARBA" id="ARBA00022833"/>
    </source>
</evidence>